<evidence type="ECO:0000313" key="1">
    <source>
        <dbReference type="EMBL" id="BAL56411.1"/>
    </source>
</evidence>
<dbReference type="AlphaFoldDB" id="H5SJS5"/>
<dbReference type="Pfam" id="PF06267">
    <property type="entry name" value="DUF1028"/>
    <property type="match status" value="1"/>
</dbReference>
<organism evidence="1">
    <name type="scientific">uncultured Acetothermia bacterium</name>
    <dbReference type="NCBI Taxonomy" id="236499"/>
    <lineage>
        <taxon>Bacteria</taxon>
        <taxon>Candidatus Bipolaricaulota</taxon>
        <taxon>environmental samples</taxon>
    </lineage>
</organism>
<dbReference type="InterPro" id="IPR029055">
    <property type="entry name" value="Ntn_hydrolases_N"/>
</dbReference>
<dbReference type="Pfam" id="PF14559">
    <property type="entry name" value="TPR_19"/>
    <property type="match status" value="1"/>
</dbReference>
<name>H5SJS5_9BACT</name>
<reference evidence="1" key="2">
    <citation type="journal article" date="2012" name="PLoS ONE">
        <title>A Deeply Branching Thermophilic Bacterium with an Ancient Acetyl-CoA Pathway Dominates a Subsurface Ecosystem.</title>
        <authorList>
            <person name="Takami H."/>
            <person name="Noguchi H."/>
            <person name="Takaki Y."/>
            <person name="Uchiyama I."/>
            <person name="Toyoda A."/>
            <person name="Nishi S."/>
            <person name="Chee G.-J."/>
            <person name="Arai W."/>
            <person name="Nunoura T."/>
            <person name="Itoh T."/>
            <person name="Hattori M."/>
            <person name="Takai K."/>
        </authorList>
    </citation>
    <scope>NUCLEOTIDE SEQUENCE</scope>
</reference>
<gene>
    <name evidence="1" type="ORF">HGMM_F37H05C04</name>
</gene>
<protein>
    <submittedName>
        <fullName evidence="1">Hypothetical conserved protein</fullName>
    </submittedName>
</protein>
<dbReference type="PANTHER" id="PTHR39328:SF1">
    <property type="entry name" value="BLL2871 PROTEIN"/>
    <property type="match status" value="1"/>
</dbReference>
<reference evidence="1" key="1">
    <citation type="journal article" date="2005" name="Environ. Microbiol.">
        <title>Genetic and functional properties of uncultivated thermophilic crenarchaeotes from a subsurface gold mine as revealed by analysis of genome fragments.</title>
        <authorList>
            <person name="Nunoura T."/>
            <person name="Hirayama H."/>
            <person name="Takami H."/>
            <person name="Oida H."/>
            <person name="Nishi S."/>
            <person name="Shimamura S."/>
            <person name="Suzuki Y."/>
            <person name="Inagaki F."/>
            <person name="Takai K."/>
            <person name="Nealson K.H."/>
            <person name="Horikoshi K."/>
        </authorList>
    </citation>
    <scope>NUCLEOTIDE SEQUENCE</scope>
</reference>
<proteinExistence type="predicted"/>
<dbReference type="PANTHER" id="PTHR39328">
    <property type="entry name" value="BLL2871 PROTEIN"/>
    <property type="match status" value="1"/>
</dbReference>
<dbReference type="SUPFAM" id="SSF56235">
    <property type="entry name" value="N-terminal nucleophile aminohydrolases (Ntn hydrolases)"/>
    <property type="match status" value="1"/>
</dbReference>
<dbReference type="EMBL" id="AP011747">
    <property type="protein sequence ID" value="BAL56411.1"/>
    <property type="molecule type" value="Genomic_DNA"/>
</dbReference>
<dbReference type="InterPro" id="IPR010430">
    <property type="entry name" value="DUF1028"/>
</dbReference>
<sequence length="321" mass="35252">MLESAFRWQEDIGSIMIAIVNEIGTFSIIAYDSELGEFGIAVQSRAFRAGAVVPHAKAGVGAIATQAMGNLSYGPKGLALLEQGLSAPEVLERLLAEDELREHRQVAIIDSQGRIAQHTGSKCLEWAGHISDKTWAAQGNILVSKEVLAAMGEAFEQTDGVLAEKLMAALEAGQEAGGDRRGQQAAGLLVVRPNAYFDGPFDRLVDIRVDDHPQPIRELRRLLEMALPSVYLLNTRLFLERGQPERAKELLDRALGDQPEQPILKLALIGYYAHTGQKAQALRELEGLLASAGSERASFVRYVKTNAFFQPLHRDEEFQRL</sequence>
<dbReference type="Gene3D" id="3.60.20.10">
    <property type="entry name" value="Glutamine Phosphoribosylpyrophosphate, subunit 1, domain 1"/>
    <property type="match status" value="1"/>
</dbReference>
<accession>H5SJS5</accession>